<keyword evidence="3" id="KW-1185">Reference proteome</keyword>
<dbReference type="OMA" id="CNAVVFE"/>
<feature type="compositionally biased region" description="Basic and acidic residues" evidence="1">
    <location>
        <begin position="226"/>
        <end position="242"/>
    </location>
</feature>
<dbReference type="VEuPathDB" id="PlasmoDB:PGAL8A_00314600"/>
<gene>
    <name evidence="2" type="ORF">PGAL8A_00314600</name>
</gene>
<reference evidence="2" key="1">
    <citation type="submission" date="2015-04" db="EMBL/GenBank/DDBJ databases">
        <authorList>
            <consortium name="Pathogen Informatics"/>
        </authorList>
    </citation>
    <scope>NUCLEOTIDE SEQUENCE [LARGE SCALE GENOMIC DNA]</scope>
    <source>
        <strain evidence="2">8A</strain>
    </source>
</reference>
<accession>A0A1J1GXB1</accession>
<dbReference type="OrthoDB" id="372150at2759"/>
<evidence type="ECO:0000256" key="1">
    <source>
        <dbReference type="SAM" id="MobiDB-lite"/>
    </source>
</evidence>
<feature type="region of interest" description="Disordered" evidence="1">
    <location>
        <begin position="140"/>
        <end position="213"/>
    </location>
</feature>
<evidence type="ECO:0000313" key="2">
    <source>
        <dbReference type="EMBL" id="CRG95933.1"/>
    </source>
</evidence>
<name>A0A1J1GXB1_PLAGA</name>
<comment type="caution">
    <text evidence="2">The sequence shown here is derived from an EMBL/GenBank/DDBJ whole genome shotgun (WGS) entry which is preliminary data.</text>
</comment>
<proteinExistence type="predicted"/>
<protein>
    <submittedName>
        <fullName evidence="2">Uncharacterized protein</fullName>
    </submittedName>
</protein>
<dbReference type="AlphaFoldDB" id="A0A1J1GXB1"/>
<dbReference type="GeneID" id="39731679"/>
<dbReference type="EMBL" id="CVMV01000045">
    <property type="protein sequence ID" value="CRG95933.1"/>
    <property type="molecule type" value="Genomic_DNA"/>
</dbReference>
<organism evidence="2 3">
    <name type="scientific">Plasmodium gallinaceum</name>
    <dbReference type="NCBI Taxonomy" id="5849"/>
    <lineage>
        <taxon>Eukaryota</taxon>
        <taxon>Sar</taxon>
        <taxon>Alveolata</taxon>
        <taxon>Apicomplexa</taxon>
        <taxon>Aconoidasida</taxon>
        <taxon>Haemosporida</taxon>
        <taxon>Plasmodiidae</taxon>
        <taxon>Plasmodium</taxon>
        <taxon>Plasmodium (Haemamoeba)</taxon>
    </lineage>
</organism>
<feature type="compositionally biased region" description="Basic and acidic residues" evidence="1">
    <location>
        <begin position="177"/>
        <end position="213"/>
    </location>
</feature>
<evidence type="ECO:0000313" key="3">
    <source>
        <dbReference type="Proteomes" id="UP000220797"/>
    </source>
</evidence>
<sequence>MNNFQSKLNKKYSSKYKNKQIENKNKRKLLQLRNGHFRRIVDNEVISKNSSLPLSCTCICATPRTEENNIISSNGKINNRYNSSERSEKFENKEQIDKKSYFSKNYNKVNYVDELNSDKSEKLQNEKTIDHPSIGTISDISFTQTSKKSDDNASIIGEIETEKENKYSASSTENEEEKEKIEKKKKKEKIEEKKKEKIEEKEKEKIEEKEKEKIEDESFNDDYEFKDDIKEDETKNKGDTSNDNKLIPPSKTLMKGIKANIYFLSNKEMVEVLMCYNYNCNALIFEKDNFLRYLYLKSINNFILNERMIEGLCNKENIKYVLACNSIVIESSDFLKPLIVEFASSMVKKIFVKHMKLTSQQQWDMKKYNEYLEELDPSEKLRLRKVERFHSYNMLVTNN</sequence>
<dbReference type="Proteomes" id="UP000220797">
    <property type="component" value="Unassembled WGS sequence"/>
</dbReference>
<dbReference type="RefSeq" id="XP_028528741.1">
    <property type="nucleotide sequence ID" value="XM_028672160.1"/>
</dbReference>
<feature type="region of interest" description="Disordered" evidence="1">
    <location>
        <begin position="225"/>
        <end position="247"/>
    </location>
</feature>